<dbReference type="Gramene" id="AET2Gv21129400.1">
    <property type="protein sequence ID" value="AET2Gv21129400.1"/>
    <property type="gene ID" value="AET2Gv21129400"/>
</dbReference>
<evidence type="ECO:0000256" key="1">
    <source>
        <dbReference type="SAM" id="MobiDB-lite"/>
    </source>
</evidence>
<evidence type="ECO:0000313" key="2">
    <source>
        <dbReference type="EnsemblPlants" id="AET2Gv21129400.1"/>
    </source>
</evidence>
<feature type="compositionally biased region" description="Low complexity" evidence="1">
    <location>
        <begin position="138"/>
        <end position="154"/>
    </location>
</feature>
<keyword evidence="3" id="KW-1185">Reference proteome</keyword>
<feature type="compositionally biased region" description="Low complexity" evidence="1">
    <location>
        <begin position="80"/>
        <end position="98"/>
    </location>
</feature>
<reference evidence="3" key="1">
    <citation type="journal article" date="2014" name="Science">
        <title>Ancient hybridizations among the ancestral genomes of bread wheat.</title>
        <authorList>
            <consortium name="International Wheat Genome Sequencing Consortium,"/>
            <person name="Marcussen T."/>
            <person name="Sandve S.R."/>
            <person name="Heier L."/>
            <person name="Spannagl M."/>
            <person name="Pfeifer M."/>
            <person name="Jakobsen K.S."/>
            <person name="Wulff B.B."/>
            <person name="Steuernagel B."/>
            <person name="Mayer K.F."/>
            <person name="Olsen O.A."/>
        </authorList>
    </citation>
    <scope>NUCLEOTIDE SEQUENCE [LARGE SCALE GENOMIC DNA]</scope>
    <source>
        <strain evidence="3">cv. AL8/78</strain>
    </source>
</reference>
<reference evidence="2" key="4">
    <citation type="submission" date="2019-03" db="UniProtKB">
        <authorList>
            <consortium name="EnsemblPlants"/>
        </authorList>
    </citation>
    <scope>IDENTIFICATION</scope>
</reference>
<name>A0A453D7X4_AEGTS</name>
<reference evidence="2" key="5">
    <citation type="journal article" date="2021" name="G3 (Bethesda)">
        <title>Aegilops tauschii genome assembly Aet v5.0 features greater sequence contiguity and improved annotation.</title>
        <authorList>
            <person name="Wang L."/>
            <person name="Zhu T."/>
            <person name="Rodriguez J.C."/>
            <person name="Deal K.R."/>
            <person name="Dubcovsky J."/>
            <person name="McGuire P.E."/>
            <person name="Lux T."/>
            <person name="Spannagl M."/>
            <person name="Mayer K.F.X."/>
            <person name="Baldrich P."/>
            <person name="Meyers B.C."/>
            <person name="Huo N."/>
            <person name="Gu Y.Q."/>
            <person name="Zhou H."/>
            <person name="Devos K.M."/>
            <person name="Bennetzen J.L."/>
            <person name="Unver T."/>
            <person name="Budak H."/>
            <person name="Gulick P.J."/>
            <person name="Galiba G."/>
            <person name="Kalapos B."/>
            <person name="Nelson D.R."/>
            <person name="Li P."/>
            <person name="You F.M."/>
            <person name="Luo M.C."/>
            <person name="Dvorak J."/>
        </authorList>
    </citation>
    <scope>NUCLEOTIDE SEQUENCE [LARGE SCALE GENOMIC DNA]</scope>
    <source>
        <strain evidence="2">cv. AL8/78</strain>
    </source>
</reference>
<dbReference type="Proteomes" id="UP000015105">
    <property type="component" value="Chromosome 2D"/>
</dbReference>
<feature type="compositionally biased region" description="Low complexity" evidence="1">
    <location>
        <begin position="107"/>
        <end position="126"/>
    </location>
</feature>
<dbReference type="EnsemblPlants" id="AET2Gv21129400.1">
    <property type="protein sequence ID" value="AET2Gv21129400.1"/>
    <property type="gene ID" value="AET2Gv21129400"/>
</dbReference>
<reference evidence="3" key="2">
    <citation type="journal article" date="2017" name="Nat. Plants">
        <title>The Aegilops tauschii genome reveals multiple impacts of transposons.</title>
        <authorList>
            <person name="Zhao G."/>
            <person name="Zou C."/>
            <person name="Li K."/>
            <person name="Wang K."/>
            <person name="Li T."/>
            <person name="Gao L."/>
            <person name="Zhang X."/>
            <person name="Wang H."/>
            <person name="Yang Z."/>
            <person name="Liu X."/>
            <person name="Jiang W."/>
            <person name="Mao L."/>
            <person name="Kong X."/>
            <person name="Jiao Y."/>
            <person name="Jia J."/>
        </authorList>
    </citation>
    <scope>NUCLEOTIDE SEQUENCE [LARGE SCALE GENOMIC DNA]</scope>
    <source>
        <strain evidence="3">cv. AL8/78</strain>
    </source>
</reference>
<proteinExistence type="predicted"/>
<accession>A0A453D7X4</accession>
<sequence length="167" mass="17785">PPAVPGDVMLLVTMSIRLSRRQRHHKVVSGEGRNLPRKSITSPAQQPLNAIPTSEPNQHICRSPSPSPQHRANAVSWSASQGSRRWGSTSWRSPSCRCSRPRRRCCGRSTSGCPATSPSSAPSSPARSPPTSPGCAVPTRGAATTTRGRPAARGCSTPCTEIFRPDV</sequence>
<feature type="region of interest" description="Disordered" evidence="1">
    <location>
        <begin position="21"/>
        <end position="155"/>
    </location>
</feature>
<reference evidence="2" key="3">
    <citation type="journal article" date="2017" name="Nature">
        <title>Genome sequence of the progenitor of the wheat D genome Aegilops tauschii.</title>
        <authorList>
            <person name="Luo M.C."/>
            <person name="Gu Y.Q."/>
            <person name="Puiu D."/>
            <person name="Wang H."/>
            <person name="Twardziok S.O."/>
            <person name="Deal K.R."/>
            <person name="Huo N."/>
            <person name="Zhu T."/>
            <person name="Wang L."/>
            <person name="Wang Y."/>
            <person name="McGuire P.E."/>
            <person name="Liu S."/>
            <person name="Long H."/>
            <person name="Ramasamy R.K."/>
            <person name="Rodriguez J.C."/>
            <person name="Van S.L."/>
            <person name="Yuan L."/>
            <person name="Wang Z."/>
            <person name="Xia Z."/>
            <person name="Xiao L."/>
            <person name="Anderson O.D."/>
            <person name="Ouyang S."/>
            <person name="Liang Y."/>
            <person name="Zimin A.V."/>
            <person name="Pertea G."/>
            <person name="Qi P."/>
            <person name="Bennetzen J.L."/>
            <person name="Dai X."/>
            <person name="Dawson M.W."/>
            <person name="Muller H.G."/>
            <person name="Kugler K."/>
            <person name="Rivarola-Duarte L."/>
            <person name="Spannagl M."/>
            <person name="Mayer K.F.X."/>
            <person name="Lu F.H."/>
            <person name="Bevan M.W."/>
            <person name="Leroy P."/>
            <person name="Li P."/>
            <person name="You F.M."/>
            <person name="Sun Q."/>
            <person name="Liu Z."/>
            <person name="Lyons E."/>
            <person name="Wicker T."/>
            <person name="Salzberg S.L."/>
            <person name="Devos K.M."/>
            <person name="Dvorak J."/>
        </authorList>
    </citation>
    <scope>NUCLEOTIDE SEQUENCE [LARGE SCALE GENOMIC DNA]</scope>
    <source>
        <strain evidence="2">cv. AL8/78</strain>
    </source>
</reference>
<dbReference type="AlphaFoldDB" id="A0A453D7X4"/>
<organism evidence="2 3">
    <name type="scientific">Aegilops tauschii subsp. strangulata</name>
    <name type="common">Goatgrass</name>
    <dbReference type="NCBI Taxonomy" id="200361"/>
    <lineage>
        <taxon>Eukaryota</taxon>
        <taxon>Viridiplantae</taxon>
        <taxon>Streptophyta</taxon>
        <taxon>Embryophyta</taxon>
        <taxon>Tracheophyta</taxon>
        <taxon>Spermatophyta</taxon>
        <taxon>Magnoliopsida</taxon>
        <taxon>Liliopsida</taxon>
        <taxon>Poales</taxon>
        <taxon>Poaceae</taxon>
        <taxon>BOP clade</taxon>
        <taxon>Pooideae</taxon>
        <taxon>Triticodae</taxon>
        <taxon>Triticeae</taxon>
        <taxon>Triticinae</taxon>
        <taxon>Aegilops</taxon>
    </lineage>
</organism>
<evidence type="ECO:0000313" key="3">
    <source>
        <dbReference type="Proteomes" id="UP000015105"/>
    </source>
</evidence>
<protein>
    <submittedName>
        <fullName evidence="2">Uncharacterized protein</fullName>
    </submittedName>
</protein>
<feature type="compositionally biased region" description="Polar residues" evidence="1">
    <location>
        <begin position="39"/>
        <end position="57"/>
    </location>
</feature>